<keyword evidence="3" id="KW-0804">Transcription</keyword>
<evidence type="ECO:0000256" key="3">
    <source>
        <dbReference type="ARBA" id="ARBA00023163"/>
    </source>
</evidence>
<keyword evidence="6" id="KW-1185">Reference proteome</keyword>
<dbReference type="SMART" id="SM00342">
    <property type="entry name" value="HTH_ARAC"/>
    <property type="match status" value="1"/>
</dbReference>
<dbReference type="PANTHER" id="PTHR47504:SF5">
    <property type="entry name" value="RIGHT ORIGIN-BINDING PROTEIN"/>
    <property type="match status" value="1"/>
</dbReference>
<dbReference type="PRINTS" id="PR00032">
    <property type="entry name" value="HTHARAC"/>
</dbReference>
<feature type="domain" description="HTH araC/xylS-type" evidence="4">
    <location>
        <begin position="8"/>
        <end position="106"/>
    </location>
</feature>
<accession>A0ABY1JW00</accession>
<dbReference type="Gene3D" id="1.10.10.60">
    <property type="entry name" value="Homeodomain-like"/>
    <property type="match status" value="2"/>
</dbReference>
<dbReference type="InterPro" id="IPR029442">
    <property type="entry name" value="GyrI-like"/>
</dbReference>
<dbReference type="InterPro" id="IPR020449">
    <property type="entry name" value="Tscrpt_reg_AraC-type_HTH"/>
</dbReference>
<dbReference type="RefSeq" id="WP_068585053.1">
    <property type="nucleotide sequence ID" value="NZ_FTNK01000004.1"/>
</dbReference>
<keyword evidence="1" id="KW-0805">Transcription regulation</keyword>
<dbReference type="InterPro" id="IPR010499">
    <property type="entry name" value="AraC_E-bd"/>
</dbReference>
<dbReference type="InterPro" id="IPR018060">
    <property type="entry name" value="HTH_AraC"/>
</dbReference>
<keyword evidence="2" id="KW-0238">DNA-binding</keyword>
<comment type="caution">
    <text evidence="5">The sequence shown here is derived from an EMBL/GenBank/DDBJ whole genome shotgun (WGS) entry which is preliminary data.</text>
</comment>
<dbReference type="SMART" id="SM00871">
    <property type="entry name" value="AraC_E_bind"/>
    <property type="match status" value="1"/>
</dbReference>
<dbReference type="InterPro" id="IPR009057">
    <property type="entry name" value="Homeodomain-like_sf"/>
</dbReference>
<dbReference type="Pfam" id="PF06445">
    <property type="entry name" value="GyrI-like"/>
    <property type="match status" value="1"/>
</dbReference>
<sequence>MDWFERMNRALDYIEAHLDGEIDNQQAAQLALCSVYHFQKMFSMIMDASLAEYIRRRRLTMAAFDIQHSQHKIIDIALKYGYESPEAFARAFQALHGLTPTSARGEGVMLKAYPRLSFQISIRGDVAMDYRIIKKEAFAVYGIDRVFMADQGEHLIDIPQFWIDSMQDGSLEKLSLSAQKEPEDERSLINAVCWSNDGKMDSSFRYMLFTYMADHCNAEGYTMLDVPASTWAIFRTREHSQEDTSMVIQELIKRIYTEWLPTASYNHVDEYELELYYGQDAQCYSEVWIRVIPKP</sequence>
<dbReference type="SUPFAM" id="SSF46689">
    <property type="entry name" value="Homeodomain-like"/>
    <property type="match status" value="2"/>
</dbReference>
<evidence type="ECO:0000256" key="1">
    <source>
        <dbReference type="ARBA" id="ARBA00023015"/>
    </source>
</evidence>
<evidence type="ECO:0000313" key="6">
    <source>
        <dbReference type="Proteomes" id="UP000186666"/>
    </source>
</evidence>
<proteinExistence type="predicted"/>
<dbReference type="InterPro" id="IPR018062">
    <property type="entry name" value="HTH_AraC-typ_CS"/>
</dbReference>
<evidence type="ECO:0000256" key="2">
    <source>
        <dbReference type="ARBA" id="ARBA00023125"/>
    </source>
</evidence>
<organism evidence="5 6">
    <name type="scientific">Paenibacillus macquariensis</name>
    <dbReference type="NCBI Taxonomy" id="948756"/>
    <lineage>
        <taxon>Bacteria</taxon>
        <taxon>Bacillati</taxon>
        <taxon>Bacillota</taxon>
        <taxon>Bacilli</taxon>
        <taxon>Bacillales</taxon>
        <taxon>Paenibacillaceae</taxon>
        <taxon>Paenibacillus</taxon>
    </lineage>
</organism>
<dbReference type="InterPro" id="IPR011256">
    <property type="entry name" value="Reg_factor_effector_dom_sf"/>
</dbReference>
<gene>
    <name evidence="5" type="ORF">SAMN05421578_104379</name>
</gene>
<reference evidence="5 6" key="1">
    <citation type="submission" date="2017-01" db="EMBL/GenBank/DDBJ databases">
        <authorList>
            <person name="Varghese N."/>
            <person name="Submissions S."/>
        </authorList>
    </citation>
    <scope>NUCLEOTIDE SEQUENCE [LARGE SCALE GENOMIC DNA]</scope>
    <source>
        <strain evidence="5 6">ATCC 23464</strain>
    </source>
</reference>
<dbReference type="SUPFAM" id="SSF55136">
    <property type="entry name" value="Probable bacterial effector-binding domain"/>
    <property type="match status" value="1"/>
</dbReference>
<dbReference type="Proteomes" id="UP000186666">
    <property type="component" value="Unassembled WGS sequence"/>
</dbReference>
<protein>
    <submittedName>
        <fullName evidence="5">AraC family transcriptional regulator</fullName>
    </submittedName>
</protein>
<dbReference type="PANTHER" id="PTHR47504">
    <property type="entry name" value="RIGHT ORIGIN-BINDING PROTEIN"/>
    <property type="match status" value="1"/>
</dbReference>
<dbReference type="EMBL" id="FTNK01000004">
    <property type="protein sequence ID" value="SIQ86085.1"/>
    <property type="molecule type" value="Genomic_DNA"/>
</dbReference>
<evidence type="ECO:0000313" key="5">
    <source>
        <dbReference type="EMBL" id="SIQ86085.1"/>
    </source>
</evidence>
<evidence type="ECO:0000259" key="4">
    <source>
        <dbReference type="PROSITE" id="PS01124"/>
    </source>
</evidence>
<dbReference type="PROSITE" id="PS00041">
    <property type="entry name" value="HTH_ARAC_FAMILY_1"/>
    <property type="match status" value="1"/>
</dbReference>
<dbReference type="Gene3D" id="3.20.80.10">
    <property type="entry name" value="Regulatory factor, effector binding domain"/>
    <property type="match status" value="1"/>
</dbReference>
<name>A0ABY1JW00_9BACL</name>
<dbReference type="InterPro" id="IPR050959">
    <property type="entry name" value="MarA-like"/>
</dbReference>
<dbReference type="Pfam" id="PF12833">
    <property type="entry name" value="HTH_18"/>
    <property type="match status" value="1"/>
</dbReference>
<dbReference type="PROSITE" id="PS01124">
    <property type="entry name" value="HTH_ARAC_FAMILY_2"/>
    <property type="match status" value="1"/>
</dbReference>